<dbReference type="Proteomes" id="UP000677244">
    <property type="component" value="Unassembled WGS sequence"/>
</dbReference>
<dbReference type="Pfam" id="PF07980">
    <property type="entry name" value="SusD_RagB"/>
    <property type="match status" value="1"/>
</dbReference>
<dbReference type="Pfam" id="PF14322">
    <property type="entry name" value="SusD-like_3"/>
    <property type="match status" value="1"/>
</dbReference>
<sequence>MKKNTLNILFAVTLVGLFTASCKKYLTTDSPSVLTQESIFSSVSNMNSAVIGIYAMLIGDNSYGSRVATLFPQSADDMRTSGDFSATDRRGISCYGASPDNTDLKEPFNQLFKGIERANICIKYIPKSDLYINGTDAQKATLQKLYGEALTLRAQFFYEVIRNWGDMPAQFEPSADVTNLYMPRVSTDVLYDQLLDDLKIAGDLVPWRTQSPDQNIRITKGAVKGLRARIALARGGYSLRNDTHLNERRADYKKYYQIAYDECKEVIAHPEQHSLNPVYENIFKTLHTAKRFDDAHELMFEVGAFGSNASTDSKLGYYNGLRHNGNSKFGQGGGGINILPTYFYEFDSIADCRRDVTINMFEIDADSKKVMNTATTMTDGKFRRSWTSIVDASQNLAINWPILRFADVLLMYAEADNELNNGPSADAITAYEKVRKRAYVGYESQIGTTPTDKDGFFTAIVKERLLEFGGEGIRKYDLIRWNMLGSKITETRQKLRDFKDGVGRYANLPLYVYSKAAPYNVAASTEELKTLDLINNESVYKALFTPGLGVTPTPDKAYVLKNWRAAVNEDYLTGDVKGYAIKFKPNERELFPIPTHAVNSNYNMVQNNGY</sequence>
<evidence type="ECO:0000256" key="4">
    <source>
        <dbReference type="ARBA" id="ARBA00023136"/>
    </source>
</evidence>
<dbReference type="InterPro" id="IPR033985">
    <property type="entry name" value="SusD-like_N"/>
</dbReference>
<evidence type="ECO:0000313" key="8">
    <source>
        <dbReference type="EMBL" id="MBO9198794.1"/>
    </source>
</evidence>
<evidence type="ECO:0000259" key="7">
    <source>
        <dbReference type="Pfam" id="PF14322"/>
    </source>
</evidence>
<protein>
    <submittedName>
        <fullName evidence="8">RagB/SusD family nutrient uptake outer membrane protein</fullName>
    </submittedName>
</protein>
<dbReference type="PROSITE" id="PS51257">
    <property type="entry name" value="PROKAR_LIPOPROTEIN"/>
    <property type="match status" value="1"/>
</dbReference>
<feature type="domain" description="SusD-like N-terminal" evidence="7">
    <location>
        <begin position="25"/>
        <end position="232"/>
    </location>
</feature>
<evidence type="ECO:0000256" key="5">
    <source>
        <dbReference type="ARBA" id="ARBA00023237"/>
    </source>
</evidence>
<evidence type="ECO:0000313" key="9">
    <source>
        <dbReference type="Proteomes" id="UP000677244"/>
    </source>
</evidence>
<feature type="domain" description="RagB/SusD" evidence="6">
    <location>
        <begin position="365"/>
        <end position="610"/>
    </location>
</feature>
<dbReference type="EMBL" id="JAGHKO010000001">
    <property type="protein sequence ID" value="MBO9198794.1"/>
    <property type="molecule type" value="Genomic_DNA"/>
</dbReference>
<keyword evidence="5" id="KW-0998">Cell outer membrane</keyword>
<comment type="similarity">
    <text evidence="2">Belongs to the SusD family.</text>
</comment>
<comment type="caution">
    <text evidence="8">The sequence shown here is derived from an EMBL/GenBank/DDBJ whole genome shotgun (WGS) entry which is preliminary data.</text>
</comment>
<dbReference type="InterPro" id="IPR011990">
    <property type="entry name" value="TPR-like_helical_dom_sf"/>
</dbReference>
<dbReference type="RefSeq" id="WP_209136881.1">
    <property type="nucleotide sequence ID" value="NZ_JAGHKO010000001.1"/>
</dbReference>
<evidence type="ECO:0000259" key="6">
    <source>
        <dbReference type="Pfam" id="PF07980"/>
    </source>
</evidence>
<evidence type="ECO:0000256" key="3">
    <source>
        <dbReference type="ARBA" id="ARBA00022729"/>
    </source>
</evidence>
<dbReference type="SUPFAM" id="SSF48452">
    <property type="entry name" value="TPR-like"/>
    <property type="match status" value="1"/>
</dbReference>
<organism evidence="8 9">
    <name type="scientific">Niastella soli</name>
    <dbReference type="NCBI Taxonomy" id="2821487"/>
    <lineage>
        <taxon>Bacteria</taxon>
        <taxon>Pseudomonadati</taxon>
        <taxon>Bacteroidota</taxon>
        <taxon>Chitinophagia</taxon>
        <taxon>Chitinophagales</taxon>
        <taxon>Chitinophagaceae</taxon>
        <taxon>Niastella</taxon>
    </lineage>
</organism>
<keyword evidence="9" id="KW-1185">Reference proteome</keyword>
<reference evidence="8 9" key="1">
    <citation type="submission" date="2021-03" db="EMBL/GenBank/DDBJ databases">
        <title>Assistant Professor.</title>
        <authorList>
            <person name="Huq M.A."/>
        </authorList>
    </citation>
    <scope>NUCLEOTIDE SEQUENCE [LARGE SCALE GENOMIC DNA]</scope>
    <source>
        <strain evidence="8 9">MAH-29</strain>
    </source>
</reference>
<keyword evidence="3" id="KW-0732">Signal</keyword>
<dbReference type="Gene3D" id="1.25.40.390">
    <property type="match status" value="1"/>
</dbReference>
<evidence type="ECO:0000256" key="2">
    <source>
        <dbReference type="ARBA" id="ARBA00006275"/>
    </source>
</evidence>
<name>A0ABS3YLM9_9BACT</name>
<comment type="subcellular location">
    <subcellularLocation>
        <location evidence="1">Cell outer membrane</location>
    </subcellularLocation>
</comment>
<evidence type="ECO:0000256" key="1">
    <source>
        <dbReference type="ARBA" id="ARBA00004442"/>
    </source>
</evidence>
<accession>A0ABS3YLM9</accession>
<proteinExistence type="inferred from homology"/>
<dbReference type="InterPro" id="IPR012944">
    <property type="entry name" value="SusD_RagB_dom"/>
</dbReference>
<gene>
    <name evidence="8" type="ORF">J7I42_00875</name>
</gene>
<keyword evidence="4" id="KW-0472">Membrane</keyword>